<reference evidence="3" key="1">
    <citation type="submission" date="2015-07" db="EMBL/GenBank/DDBJ databases">
        <title>Genome Of Nitrogen-Fixing Cyanobacterium Nostoc piscinale CENA21 From Solimoes/Amazon River Floodplain Sediments And Comparative Genomics To Uncover Biosynthetic Natural Products Potential.</title>
        <authorList>
            <person name="Leao T.F."/>
            <person name="Leao P.N."/>
            <person name="Guimaraes P.I."/>
            <person name="de Melo A.G.C."/>
            <person name="Ramos R.T.J."/>
            <person name="Silva A."/>
            <person name="Fiore M.F."/>
            <person name="Schneider M.P.C."/>
        </authorList>
    </citation>
    <scope>NUCLEOTIDE SEQUENCE [LARGE SCALE GENOMIC DNA]</scope>
    <source>
        <strain evidence="3">CENA21</strain>
    </source>
</reference>
<dbReference type="KEGG" id="npz:ACX27_08870"/>
<sequence>MRKIGGHILLWFQNGTLKLLVLAGIILLTWGTFAPVGTLVWWLRQNSENLGMKKNLTKNVPRDSSKLKVAKSRNIDCYIVFLPGVGDFSANQLTSGEEFFLNKLEQIHPNCVAVRDVFPYSAANESLGGRRLLAPLWSAAEKSDGWLSNTDVLIKIRNLWRFAISADNRYGHIYNLGIANAIVDRMNAVYPVPQNPQQKIKLILVGTSGGVQVALGAATYLDQWLNAQLIVVSIGGDFDGENGFDKVDYMYQLVGSRDWIEDISQIVFASRWPITVGSPFNQARRQGRYQVLQTGPHAHSGSQGYFGTTTIGQTQTTYVELTLRKVNQLPIWSNQNSQQSQRR</sequence>
<keyword evidence="1" id="KW-0812">Transmembrane</keyword>
<evidence type="ECO:0000256" key="1">
    <source>
        <dbReference type="SAM" id="Phobius"/>
    </source>
</evidence>
<evidence type="ECO:0000313" key="3">
    <source>
        <dbReference type="Proteomes" id="UP000062645"/>
    </source>
</evidence>
<feature type="transmembrane region" description="Helical" evidence="1">
    <location>
        <begin position="20"/>
        <end position="43"/>
    </location>
</feature>
<proteinExistence type="predicted"/>
<dbReference type="PATRIC" id="fig|224013.5.peg.2153"/>
<name>A0A0M4TVB1_9NOSO</name>
<dbReference type="AlphaFoldDB" id="A0A0M4TVB1"/>
<keyword evidence="1" id="KW-1133">Transmembrane helix</keyword>
<dbReference type="Proteomes" id="UP000062645">
    <property type="component" value="Chromosome"/>
</dbReference>
<keyword evidence="1" id="KW-0472">Membrane</keyword>
<keyword evidence="3" id="KW-1185">Reference proteome</keyword>
<reference evidence="2 3" key="2">
    <citation type="journal article" date="2016" name="Genome Announc.">
        <title>Draft Genome Sequence of the N2-Fixing Cyanobacterium Nostoc piscinale CENA21, Isolated from the Brazilian Amazon Floodplain.</title>
        <authorList>
            <person name="Leao T."/>
            <person name="Guimaraes P.I."/>
            <person name="de Melo A.G."/>
            <person name="Ramos R.T."/>
            <person name="Leao P.N."/>
            <person name="Silva A."/>
            <person name="Fiore M.F."/>
            <person name="Schneider M.P."/>
        </authorList>
    </citation>
    <scope>NUCLEOTIDE SEQUENCE [LARGE SCALE GENOMIC DNA]</scope>
    <source>
        <strain evidence="2 3">CENA21</strain>
    </source>
</reference>
<organism evidence="2 3">
    <name type="scientific">Nostoc piscinale CENA21</name>
    <dbReference type="NCBI Taxonomy" id="224013"/>
    <lineage>
        <taxon>Bacteria</taxon>
        <taxon>Bacillati</taxon>
        <taxon>Cyanobacteriota</taxon>
        <taxon>Cyanophyceae</taxon>
        <taxon>Nostocales</taxon>
        <taxon>Nostocaceae</taxon>
        <taxon>Nostoc</taxon>
    </lineage>
</organism>
<dbReference type="RefSeq" id="WP_062291077.1">
    <property type="nucleotide sequence ID" value="NZ_CP012036.1"/>
</dbReference>
<gene>
    <name evidence="2" type="ORF">ACX27_08870</name>
</gene>
<accession>A0A0M4TVB1</accession>
<protein>
    <submittedName>
        <fullName evidence="2">Uncharacterized protein</fullName>
    </submittedName>
</protein>
<dbReference type="STRING" id="224013.ACX27_08870"/>
<dbReference type="OrthoDB" id="5141003at2"/>
<dbReference type="EMBL" id="CP012036">
    <property type="protein sequence ID" value="ALF52939.1"/>
    <property type="molecule type" value="Genomic_DNA"/>
</dbReference>
<evidence type="ECO:0000313" key="2">
    <source>
        <dbReference type="EMBL" id="ALF52939.1"/>
    </source>
</evidence>